<protein>
    <submittedName>
        <fullName evidence="2">Uncharacterized protein</fullName>
    </submittedName>
</protein>
<reference evidence="2" key="1">
    <citation type="submission" date="2022-03" db="EMBL/GenBank/DDBJ databases">
        <title>Sea Food Isolates.</title>
        <authorList>
            <person name="Li c."/>
        </authorList>
    </citation>
    <scope>NUCLEOTIDE SEQUENCE</scope>
    <source>
        <strain evidence="2">19MO03SA05</strain>
    </source>
</reference>
<dbReference type="EMBL" id="CP095351">
    <property type="protein sequence ID" value="XAG86650.1"/>
    <property type="molecule type" value="Genomic_DNA"/>
</dbReference>
<dbReference type="AlphaFoldDB" id="A0AAU6VK08"/>
<evidence type="ECO:0000256" key="1">
    <source>
        <dbReference type="SAM" id="Coils"/>
    </source>
</evidence>
<sequence length="192" mass="22412">MNKQELVNKLNAISERFSAEIKDTQLKKDRLSLYSSSQCNMELDISNVKQEISEELDLDKLKDLKTKLKEKEQEHSEMLTLIANLTNYTSDKSCTERLDVIRKEYKETEKDLYECIMGDCSQQIDDLVKKHPELLSLIRDFVVASALVRNATPTYHYGAPFLHLYGYFMDKEWREHSGILRQNLGVAELQSW</sequence>
<organism evidence="2">
    <name type="scientific">bacterium 19MO03SA05</name>
    <dbReference type="NCBI Taxonomy" id="2920620"/>
    <lineage>
        <taxon>Bacteria</taxon>
    </lineage>
</organism>
<accession>A0AAU6VK08</accession>
<evidence type="ECO:0000313" key="2">
    <source>
        <dbReference type="EMBL" id="XAG86650.1"/>
    </source>
</evidence>
<name>A0AAU6VK08_UNCXX</name>
<gene>
    <name evidence="2" type="ORF">MRM63_16395</name>
</gene>
<proteinExistence type="predicted"/>
<feature type="coiled-coil region" evidence="1">
    <location>
        <begin position="54"/>
        <end position="81"/>
    </location>
</feature>
<keyword evidence="1" id="KW-0175">Coiled coil</keyword>